<evidence type="ECO:0000313" key="2">
    <source>
        <dbReference type="Proteomes" id="UP001420932"/>
    </source>
</evidence>
<dbReference type="InterPro" id="IPR004158">
    <property type="entry name" value="DUF247_pln"/>
</dbReference>
<gene>
    <name evidence="1" type="ORF">Syun_029487</name>
</gene>
<accession>A0AAP0E8P5</accession>
<keyword evidence="2" id="KW-1185">Reference proteome</keyword>
<reference evidence="1 2" key="1">
    <citation type="submission" date="2024-01" db="EMBL/GenBank/DDBJ databases">
        <title>Genome assemblies of Stephania.</title>
        <authorList>
            <person name="Yang L."/>
        </authorList>
    </citation>
    <scope>NUCLEOTIDE SEQUENCE [LARGE SCALE GENOMIC DNA]</scope>
    <source>
        <strain evidence="1">YNDBR</strain>
        <tissue evidence="1">Leaf</tissue>
    </source>
</reference>
<protein>
    <submittedName>
        <fullName evidence="1">Uncharacterized protein</fullName>
    </submittedName>
</protein>
<comment type="caution">
    <text evidence="1">The sequence shown here is derived from an EMBL/GenBank/DDBJ whole genome shotgun (WGS) entry which is preliminary data.</text>
</comment>
<sequence length="100" mass="11647">MLQSQIPFMVVERLFKINVGNQLPSSSTLAYLAHRFVNSLMSIEESFLRKHSDKITTPKHFFDLLYKSLSDDLPPPNTNGYGASRISWPYYQLHNLRMQE</sequence>
<organism evidence="1 2">
    <name type="scientific">Stephania yunnanensis</name>
    <dbReference type="NCBI Taxonomy" id="152371"/>
    <lineage>
        <taxon>Eukaryota</taxon>
        <taxon>Viridiplantae</taxon>
        <taxon>Streptophyta</taxon>
        <taxon>Embryophyta</taxon>
        <taxon>Tracheophyta</taxon>
        <taxon>Spermatophyta</taxon>
        <taxon>Magnoliopsida</taxon>
        <taxon>Ranunculales</taxon>
        <taxon>Menispermaceae</taxon>
        <taxon>Menispermoideae</taxon>
        <taxon>Cissampelideae</taxon>
        <taxon>Stephania</taxon>
    </lineage>
</organism>
<dbReference type="EMBL" id="JBBNAF010000013">
    <property type="protein sequence ID" value="KAK9087093.1"/>
    <property type="molecule type" value="Genomic_DNA"/>
</dbReference>
<dbReference type="Pfam" id="PF03140">
    <property type="entry name" value="DUF247"/>
    <property type="match status" value="1"/>
</dbReference>
<name>A0AAP0E8P5_9MAGN</name>
<evidence type="ECO:0000313" key="1">
    <source>
        <dbReference type="EMBL" id="KAK9087093.1"/>
    </source>
</evidence>
<proteinExistence type="predicted"/>
<dbReference type="AlphaFoldDB" id="A0AAP0E8P5"/>
<dbReference type="Proteomes" id="UP001420932">
    <property type="component" value="Unassembled WGS sequence"/>
</dbReference>